<dbReference type="Gene3D" id="3.40.366.10">
    <property type="entry name" value="Malonyl-Coenzyme A Acyl Carrier Protein, domain 2"/>
    <property type="match status" value="1"/>
</dbReference>
<dbReference type="Gene3D" id="3.40.47.10">
    <property type="match status" value="1"/>
</dbReference>
<evidence type="ECO:0000256" key="4">
    <source>
        <dbReference type="ARBA" id="ARBA00022679"/>
    </source>
</evidence>
<dbReference type="PROSITE" id="PS00600">
    <property type="entry name" value="AA_TRANSFER_CLASS_3"/>
    <property type="match status" value="1"/>
</dbReference>
<dbReference type="InterPro" id="IPR001242">
    <property type="entry name" value="Condensation_dom"/>
</dbReference>
<dbReference type="InterPro" id="IPR015421">
    <property type="entry name" value="PyrdxlP-dep_Trfase_major"/>
</dbReference>
<gene>
    <name evidence="9" type="ORF">SAMN05216188_10787</name>
</gene>
<reference evidence="10" key="1">
    <citation type="submission" date="2016-10" db="EMBL/GenBank/DDBJ databases">
        <authorList>
            <person name="Varghese N."/>
            <person name="Submissions S."/>
        </authorList>
    </citation>
    <scope>NUCLEOTIDE SEQUENCE [LARGE SCALE GENOMIC DNA]</scope>
    <source>
        <strain evidence="10">CGMCC 4.3525</strain>
    </source>
</reference>
<dbReference type="RefSeq" id="WP_143116113.1">
    <property type="nucleotide sequence ID" value="NZ_FOFR01000007.1"/>
</dbReference>
<dbReference type="PANTHER" id="PTHR43775">
    <property type="entry name" value="FATTY ACID SYNTHASE"/>
    <property type="match status" value="1"/>
</dbReference>
<dbReference type="InterPro" id="IPR036736">
    <property type="entry name" value="ACP-like_sf"/>
</dbReference>
<evidence type="ECO:0000256" key="2">
    <source>
        <dbReference type="ARBA" id="ARBA00022450"/>
    </source>
</evidence>
<organism evidence="9 10">
    <name type="scientific">Lentzea xinjiangensis</name>
    <dbReference type="NCBI Taxonomy" id="402600"/>
    <lineage>
        <taxon>Bacteria</taxon>
        <taxon>Bacillati</taxon>
        <taxon>Actinomycetota</taxon>
        <taxon>Actinomycetes</taxon>
        <taxon>Pseudonocardiales</taxon>
        <taxon>Pseudonocardiaceae</taxon>
        <taxon>Lentzea</taxon>
    </lineage>
</organism>
<dbReference type="Pfam" id="PF00668">
    <property type="entry name" value="Condensation"/>
    <property type="match status" value="1"/>
</dbReference>
<dbReference type="SUPFAM" id="SSF55048">
    <property type="entry name" value="Probable ACP-binding domain of malonyl-CoA ACP transacylase"/>
    <property type="match status" value="1"/>
</dbReference>
<dbReference type="SUPFAM" id="SSF52151">
    <property type="entry name" value="FabD/lysophospholipase-like"/>
    <property type="match status" value="1"/>
</dbReference>
<dbReference type="PROSITE" id="PS50075">
    <property type="entry name" value="CARRIER"/>
    <property type="match status" value="1"/>
</dbReference>
<dbReference type="SUPFAM" id="SSF52777">
    <property type="entry name" value="CoA-dependent acyltransferases"/>
    <property type="match status" value="2"/>
</dbReference>
<feature type="domain" description="Carrier" evidence="7">
    <location>
        <begin position="877"/>
        <end position="955"/>
    </location>
</feature>
<dbReference type="GO" id="GO:0071770">
    <property type="term" value="P:DIM/DIP cell wall layer assembly"/>
    <property type="evidence" value="ECO:0007669"/>
    <property type="project" value="TreeGrafter"/>
</dbReference>
<keyword evidence="4 9" id="KW-0808">Transferase</keyword>
<dbReference type="InterPro" id="IPR005814">
    <property type="entry name" value="Aminotrans_3"/>
</dbReference>
<dbReference type="InterPro" id="IPR014030">
    <property type="entry name" value="Ketoacyl_synth_N"/>
</dbReference>
<dbReference type="GO" id="GO:0005886">
    <property type="term" value="C:plasma membrane"/>
    <property type="evidence" value="ECO:0007669"/>
    <property type="project" value="TreeGrafter"/>
</dbReference>
<dbReference type="InterPro" id="IPR001227">
    <property type="entry name" value="Ac_transferase_dom_sf"/>
</dbReference>
<dbReference type="Pfam" id="PF00698">
    <property type="entry name" value="Acyl_transf_1"/>
    <property type="match status" value="1"/>
</dbReference>
<feature type="compositionally biased region" description="Pro residues" evidence="6">
    <location>
        <begin position="969"/>
        <end position="997"/>
    </location>
</feature>
<name>A0A1H9KRH3_9PSEU</name>
<dbReference type="InterPro" id="IPR016036">
    <property type="entry name" value="Malonyl_transacylase_ACP-bd"/>
</dbReference>
<comment type="cofactor">
    <cofactor evidence="1">
        <name>pantetheine 4'-phosphate</name>
        <dbReference type="ChEBI" id="CHEBI:47942"/>
    </cofactor>
</comment>
<dbReference type="InterPro" id="IPR049704">
    <property type="entry name" value="Aminotrans_3_PPA_site"/>
</dbReference>
<dbReference type="InterPro" id="IPR015424">
    <property type="entry name" value="PyrdxlP-dep_Trfase"/>
</dbReference>
<dbReference type="Pfam" id="PF00550">
    <property type="entry name" value="PP-binding"/>
    <property type="match status" value="1"/>
</dbReference>
<dbReference type="SMART" id="SM00823">
    <property type="entry name" value="PKS_PP"/>
    <property type="match status" value="1"/>
</dbReference>
<proteinExistence type="predicted"/>
<dbReference type="Gene3D" id="3.40.640.10">
    <property type="entry name" value="Type I PLP-dependent aspartate aminotransferase-like (Major domain)"/>
    <property type="match status" value="1"/>
</dbReference>
<sequence>MRTPLAIVGMACRVPGANDYESLWVNVEAGSTGMVEVGEDDLRREGISLDPAVRNGYVPVAAPLDAYDEFDNAAFGLSAGEAEGINLNHRVLMEVVLEALEDAGCDPLRYPGAIGLFAAGGCASPISVVERVGDERYGDTARPLKSSEALNWTALLDNDFLATRIAYPFDLRGPCVTVQTACSSSLVAVHLACQSVLSGEADMAVAGGVNVERPHRVGYYHQQGSIWSADGRCRPFDKAANGTLTASGAGAVVVKRLDRALADGDAVHAVIRGSAINNDGNRKIGFTAPSVNQQSQVITAALAAAGVDKRDIGYLEAHGTATAVGDVVEWAAIERALGADGARCGIGATKANVGHLGAAAGVAGLIKAVLVVSRGRIPPVANFVELNPGIKPKSDRLFVPDKSSGWQDDGRPRLAGVSSMGVGGTNAHVVLEQAPVAATTDEPREGVCVLPVTAASGLSTELTANRVEEFAVANPHRLHGLARTLRTGRRVLPHREAVVVTRGAGGVTTWRTGSRLAKKDHDSVLVLPGQAGQLGDLTAAVAGIDGFGDLFSEALHCLSTEDRPVVRGLLTGGSGVESAPRHAELAVLVRSVAVARSLLAAGLRPGSLCGFSLGEVAAGVIAGVLTLTEAAAVLTERAGILANATPGGMIRVRLTEEAATPYLGDGVSLAIVPGGRDCMLSGETAALDAVAARLRADGIASVRVPVAHPFHGAVLADRVAELTRAWSQLDLRPPSLRLMSPTTGGWVDDDTARDPAFWASHLVRTVRFGDAVSRLRADGAAVAYVLDSGKGVTPFVEEVFGTDAVAMTSGGQTGFDASSQARLLATAWSAGHEIPAADVPAPVVHAPTYAFERRAREEQPPMQVGAQSPATPVLPRVDAARIDDAVRRIVAKLVGGAPHAVRPDATFIELGYDSFLLIQLADALSAEFRTDIDVRQLFFDLDSCGKLGDHLKGVVTPSDLPVPAAADPAPGPVSAPPRTPAPVPGPAPVAAPVPPAPQREQEPSPGIAEAFRAEADWARRSPLSKRITEEDRFALADQRNLIVSRKGRRDVSYPVVGARGEGSRFVDVDGQEFLDLCMGFGVNLLGHASEPLTAALRGFEPAEMLLGPQSSTAGDVARGIASLAGVDRVAFTSSGTEAVMGAVRAARAKTRRDVIALFAGSYHGTFDGVLVAPRAGGEQGEATPLGRGTPAAMAQDVIVLPYDESALPVLESCGDRLAAVLVEPVQSRRPGYQPVELLHRLRELTTAHGAALIFDEIITGFRCHLGGAAALFGIRPDLRTYGKVIGGGLPIGVIAGDAEFMAPIDGGRWREGDVGFPQRPSMVFAGTFSKHPLTMVVAQEMVRHFKKVSPRLQNELTGRTAGLAGKINAHAAANGYPIRVEHFSSLFRITVDGSPLSEDMFFVGLLNRGVYVWEGRTCFLSAAHTEQDCEEVVAAVADTAAEVASRGLWDEVKTRAASAPVPAQLPATGEAPLTDGQKLLWLAIELGGELGESYQESEVLRVDAVLDPERLRHAVEQVAQRHEVLRTGFDEDGGSQHCAAHAVPKLTVSTLDDALPGDVEALLHRFARRAVDMATPPLFRFHLVQTGGTAFVQATAPHSVVDGWSFGVLWSELSACYRGEPLPAPASFLDYARTKRADEDARFEANDAFWRPRLDAVWNSAKLIDGAGPWKPVTRTDSLPAGSLAGLRELARSAGCTMHNAALAALAVATSLLTGAERAVVLAHQTGQPRHTTKPLMGFCVDLLPVIMELAGDSTLTGVAKAVQAQVLDSAERTSGLYRVLQHRQYRRLPAGLIGFNYERQGPTALFGAATTPMVVPRESQPWPAVLTVEEHDGGIELISEISEDSDLAPVADRLAGQLEQVLSTPALALAELRR</sequence>
<dbReference type="SUPFAM" id="SSF47336">
    <property type="entry name" value="ACP-like"/>
    <property type="match status" value="1"/>
</dbReference>
<protein>
    <submittedName>
        <fullName evidence="9">Acyl transferase domain-containing protein</fullName>
    </submittedName>
</protein>
<evidence type="ECO:0000313" key="9">
    <source>
        <dbReference type="EMBL" id="SER01649.1"/>
    </source>
</evidence>
<dbReference type="InterPro" id="IPR020841">
    <property type="entry name" value="PKS_Beta-ketoAc_synthase_dom"/>
</dbReference>
<dbReference type="Gene3D" id="1.10.1200.10">
    <property type="entry name" value="ACP-like"/>
    <property type="match status" value="1"/>
</dbReference>
<evidence type="ECO:0000256" key="6">
    <source>
        <dbReference type="SAM" id="MobiDB-lite"/>
    </source>
</evidence>
<dbReference type="InterPro" id="IPR009081">
    <property type="entry name" value="PP-bd_ACP"/>
</dbReference>
<feature type="domain" description="Ketosynthase family 3 (KS3)" evidence="8">
    <location>
        <begin position="2"/>
        <end position="433"/>
    </location>
</feature>
<accession>A0A1H9KRH3</accession>
<dbReference type="Pfam" id="PF16197">
    <property type="entry name" value="KAsynt_C_assoc"/>
    <property type="match status" value="1"/>
</dbReference>
<dbReference type="OrthoDB" id="5478077at2"/>
<dbReference type="InterPro" id="IPR014043">
    <property type="entry name" value="Acyl_transferase_dom"/>
</dbReference>
<dbReference type="GO" id="GO:0006633">
    <property type="term" value="P:fatty acid biosynthetic process"/>
    <property type="evidence" value="ECO:0007669"/>
    <property type="project" value="InterPro"/>
</dbReference>
<dbReference type="InterPro" id="IPR020806">
    <property type="entry name" value="PKS_PP-bd"/>
</dbReference>
<dbReference type="InterPro" id="IPR023213">
    <property type="entry name" value="CAT-like_dom_sf"/>
</dbReference>
<dbReference type="InterPro" id="IPR014031">
    <property type="entry name" value="Ketoacyl_synth_C"/>
</dbReference>
<dbReference type="Pfam" id="PF02801">
    <property type="entry name" value="Ketoacyl-synt_C"/>
    <property type="match status" value="1"/>
</dbReference>
<dbReference type="CDD" id="cd00833">
    <property type="entry name" value="PKS"/>
    <property type="match status" value="1"/>
</dbReference>
<evidence type="ECO:0000259" key="7">
    <source>
        <dbReference type="PROSITE" id="PS50075"/>
    </source>
</evidence>
<dbReference type="GO" id="GO:0031177">
    <property type="term" value="F:phosphopantetheine binding"/>
    <property type="evidence" value="ECO:0007669"/>
    <property type="project" value="InterPro"/>
</dbReference>
<dbReference type="STRING" id="402600.SAMN05216188_10787"/>
<evidence type="ECO:0000313" key="10">
    <source>
        <dbReference type="Proteomes" id="UP000199352"/>
    </source>
</evidence>
<dbReference type="GO" id="GO:0008483">
    <property type="term" value="F:transaminase activity"/>
    <property type="evidence" value="ECO:0007669"/>
    <property type="project" value="InterPro"/>
</dbReference>
<keyword evidence="5" id="KW-0663">Pyridoxal phosphate</keyword>
<evidence type="ECO:0000256" key="3">
    <source>
        <dbReference type="ARBA" id="ARBA00022553"/>
    </source>
</evidence>
<dbReference type="GO" id="GO:0005737">
    <property type="term" value="C:cytoplasm"/>
    <property type="evidence" value="ECO:0007669"/>
    <property type="project" value="TreeGrafter"/>
</dbReference>
<dbReference type="SUPFAM" id="SSF53901">
    <property type="entry name" value="Thiolase-like"/>
    <property type="match status" value="1"/>
</dbReference>
<dbReference type="InterPro" id="IPR015422">
    <property type="entry name" value="PyrdxlP-dep_Trfase_small"/>
</dbReference>
<feature type="region of interest" description="Disordered" evidence="6">
    <location>
        <begin position="962"/>
        <end position="1004"/>
    </location>
</feature>
<keyword evidence="10" id="KW-1185">Reference proteome</keyword>
<dbReference type="PROSITE" id="PS52004">
    <property type="entry name" value="KS3_2"/>
    <property type="match status" value="1"/>
</dbReference>
<dbReference type="Gene3D" id="3.90.1150.10">
    <property type="entry name" value="Aspartate Aminotransferase, domain 1"/>
    <property type="match status" value="1"/>
</dbReference>
<dbReference type="InterPro" id="IPR016035">
    <property type="entry name" value="Acyl_Trfase/lysoPLipase"/>
</dbReference>
<dbReference type="Gene3D" id="3.30.70.3290">
    <property type="match status" value="1"/>
</dbReference>
<dbReference type="EMBL" id="FOFR01000007">
    <property type="protein sequence ID" value="SER01649.1"/>
    <property type="molecule type" value="Genomic_DNA"/>
</dbReference>
<dbReference type="GO" id="GO:0004312">
    <property type="term" value="F:fatty acid synthase activity"/>
    <property type="evidence" value="ECO:0007669"/>
    <property type="project" value="TreeGrafter"/>
</dbReference>
<evidence type="ECO:0000259" key="8">
    <source>
        <dbReference type="PROSITE" id="PS52004"/>
    </source>
</evidence>
<dbReference type="InterPro" id="IPR016039">
    <property type="entry name" value="Thiolase-like"/>
</dbReference>
<dbReference type="SUPFAM" id="SSF53383">
    <property type="entry name" value="PLP-dependent transferases"/>
    <property type="match status" value="1"/>
</dbReference>
<dbReference type="SMART" id="SM00827">
    <property type="entry name" value="PKS_AT"/>
    <property type="match status" value="1"/>
</dbReference>
<dbReference type="GO" id="GO:0030170">
    <property type="term" value="F:pyridoxal phosphate binding"/>
    <property type="evidence" value="ECO:0007669"/>
    <property type="project" value="InterPro"/>
</dbReference>
<dbReference type="GO" id="GO:0004315">
    <property type="term" value="F:3-oxoacyl-[acyl-carrier-protein] synthase activity"/>
    <property type="evidence" value="ECO:0007669"/>
    <property type="project" value="InterPro"/>
</dbReference>
<keyword evidence="3" id="KW-0597">Phosphoprotein</keyword>
<evidence type="ECO:0000256" key="1">
    <source>
        <dbReference type="ARBA" id="ARBA00001957"/>
    </source>
</evidence>
<dbReference type="InterPro" id="IPR018201">
    <property type="entry name" value="Ketoacyl_synth_AS"/>
</dbReference>
<dbReference type="PROSITE" id="PS00606">
    <property type="entry name" value="KS3_1"/>
    <property type="match status" value="1"/>
</dbReference>
<keyword evidence="2" id="KW-0596">Phosphopantetheine</keyword>
<dbReference type="InterPro" id="IPR050091">
    <property type="entry name" value="PKS_NRPS_Biosynth_Enz"/>
</dbReference>
<dbReference type="PANTHER" id="PTHR43775:SF37">
    <property type="entry name" value="SI:DKEY-61P9.11"/>
    <property type="match status" value="1"/>
</dbReference>
<dbReference type="SMART" id="SM00825">
    <property type="entry name" value="PKS_KS"/>
    <property type="match status" value="1"/>
</dbReference>
<dbReference type="Gene3D" id="3.30.559.10">
    <property type="entry name" value="Chloramphenicol acetyltransferase-like domain"/>
    <property type="match status" value="1"/>
</dbReference>
<dbReference type="InterPro" id="IPR032821">
    <property type="entry name" value="PKS_assoc"/>
</dbReference>
<dbReference type="Pfam" id="PF00109">
    <property type="entry name" value="ketoacyl-synt"/>
    <property type="match status" value="1"/>
</dbReference>
<dbReference type="Gene3D" id="3.30.559.30">
    <property type="entry name" value="Nonribosomal peptide synthetase, condensation domain"/>
    <property type="match status" value="1"/>
</dbReference>
<evidence type="ECO:0000256" key="5">
    <source>
        <dbReference type="ARBA" id="ARBA00022898"/>
    </source>
</evidence>
<dbReference type="Proteomes" id="UP000199352">
    <property type="component" value="Unassembled WGS sequence"/>
</dbReference>
<dbReference type="Pfam" id="PF00202">
    <property type="entry name" value="Aminotran_3"/>
    <property type="match status" value="1"/>
</dbReference>